<evidence type="ECO:0000256" key="6">
    <source>
        <dbReference type="ARBA" id="ARBA00022692"/>
    </source>
</evidence>
<gene>
    <name evidence="11" type="ORF">R3I93_003539</name>
</gene>
<comment type="similarity">
    <text evidence="3">Belongs to the claudin family.</text>
</comment>
<accession>A0AAN9DM21</accession>
<proteinExistence type="inferred from homology"/>
<evidence type="ECO:0000256" key="2">
    <source>
        <dbReference type="ARBA" id="ARBA00004651"/>
    </source>
</evidence>
<evidence type="ECO:0000256" key="5">
    <source>
        <dbReference type="ARBA" id="ARBA00022475"/>
    </source>
</evidence>
<dbReference type="Proteomes" id="UP001364617">
    <property type="component" value="Unassembled WGS sequence"/>
</dbReference>
<evidence type="ECO:0000256" key="3">
    <source>
        <dbReference type="ARBA" id="ARBA00008295"/>
    </source>
</evidence>
<keyword evidence="9 10" id="KW-0472">Membrane</keyword>
<comment type="subcellular location">
    <subcellularLocation>
        <location evidence="1">Cell junction</location>
        <location evidence="1">Tight junction</location>
    </subcellularLocation>
    <subcellularLocation>
        <location evidence="2">Cell membrane</location>
        <topology evidence="2">Multi-pass membrane protein</topology>
    </subcellularLocation>
</comment>
<organism evidence="11 12">
    <name type="scientific">Phoxinus phoxinus</name>
    <name type="common">Eurasian minnow</name>
    <dbReference type="NCBI Taxonomy" id="58324"/>
    <lineage>
        <taxon>Eukaryota</taxon>
        <taxon>Metazoa</taxon>
        <taxon>Chordata</taxon>
        <taxon>Craniata</taxon>
        <taxon>Vertebrata</taxon>
        <taxon>Euteleostomi</taxon>
        <taxon>Actinopterygii</taxon>
        <taxon>Neopterygii</taxon>
        <taxon>Teleostei</taxon>
        <taxon>Ostariophysi</taxon>
        <taxon>Cypriniformes</taxon>
        <taxon>Leuciscidae</taxon>
        <taxon>Phoxininae</taxon>
        <taxon>Phoxinus</taxon>
    </lineage>
</organism>
<evidence type="ECO:0000256" key="8">
    <source>
        <dbReference type="ARBA" id="ARBA00022989"/>
    </source>
</evidence>
<dbReference type="GO" id="GO:0005886">
    <property type="term" value="C:plasma membrane"/>
    <property type="evidence" value="ECO:0007669"/>
    <property type="project" value="UniProtKB-SubCell"/>
</dbReference>
<evidence type="ECO:0000256" key="10">
    <source>
        <dbReference type="SAM" id="Phobius"/>
    </source>
</evidence>
<evidence type="ECO:0000313" key="11">
    <source>
        <dbReference type="EMBL" id="KAK7173745.1"/>
    </source>
</evidence>
<keyword evidence="12" id="KW-1185">Reference proteome</keyword>
<name>A0AAN9DM21_9TELE</name>
<evidence type="ECO:0000256" key="9">
    <source>
        <dbReference type="ARBA" id="ARBA00023136"/>
    </source>
</evidence>
<protein>
    <submittedName>
        <fullName evidence="11">Uncharacterized protein</fullName>
    </submittedName>
</protein>
<dbReference type="EMBL" id="JAYKXH010000003">
    <property type="protein sequence ID" value="KAK7173745.1"/>
    <property type="molecule type" value="Genomic_DNA"/>
</dbReference>
<keyword evidence="6 10" id="KW-0812">Transmembrane</keyword>
<dbReference type="Gene3D" id="1.20.140.150">
    <property type="match status" value="1"/>
</dbReference>
<dbReference type="PANTHER" id="PTHR12002">
    <property type="entry name" value="CLAUDIN"/>
    <property type="match status" value="1"/>
</dbReference>
<dbReference type="AlphaFoldDB" id="A0AAN9DM21"/>
<dbReference type="GO" id="GO:0005923">
    <property type="term" value="C:bicellular tight junction"/>
    <property type="evidence" value="ECO:0007669"/>
    <property type="project" value="UniProtKB-SubCell"/>
</dbReference>
<keyword evidence="4" id="KW-0796">Tight junction</keyword>
<feature type="transmembrane region" description="Helical" evidence="10">
    <location>
        <begin position="32"/>
        <end position="55"/>
    </location>
</feature>
<evidence type="ECO:0000256" key="4">
    <source>
        <dbReference type="ARBA" id="ARBA00022427"/>
    </source>
</evidence>
<keyword evidence="5" id="KW-1003">Cell membrane</keyword>
<evidence type="ECO:0000256" key="1">
    <source>
        <dbReference type="ARBA" id="ARBA00004435"/>
    </source>
</evidence>
<keyword evidence="7" id="KW-0965">Cell junction</keyword>
<dbReference type="GO" id="GO:0005198">
    <property type="term" value="F:structural molecule activity"/>
    <property type="evidence" value="ECO:0007669"/>
    <property type="project" value="InterPro"/>
</dbReference>
<reference evidence="11 12" key="1">
    <citation type="submission" date="2024-02" db="EMBL/GenBank/DDBJ databases">
        <title>Chromosome-level genome assembly of the Eurasian Minnow (Phoxinus phoxinus).</title>
        <authorList>
            <person name="Oriowo T.O."/>
            <person name="Martin S."/>
            <person name="Stange M."/>
            <person name="Chrysostomakis Y."/>
            <person name="Brown T."/>
            <person name="Winkler S."/>
            <person name="Kukowka S."/>
            <person name="Myers E.W."/>
            <person name="Bohne A."/>
        </authorList>
    </citation>
    <scope>NUCLEOTIDE SEQUENCE [LARGE SCALE GENOMIC DNA]</scope>
    <source>
        <strain evidence="11">ZFMK-TIS-60720</strain>
        <tissue evidence="11">Whole Organism</tissue>
    </source>
</reference>
<evidence type="ECO:0000256" key="7">
    <source>
        <dbReference type="ARBA" id="ARBA00022949"/>
    </source>
</evidence>
<evidence type="ECO:0000313" key="12">
    <source>
        <dbReference type="Proteomes" id="UP001364617"/>
    </source>
</evidence>
<sequence>MIAVSWYAFNITQEFFDPLYPGIKYEIGEGLYIGWSSAIMALCGGSCLLFSCGLCSPEEKKSHLQNVRSYSCQPQSRHMVQTASTTSHVPSSEYRLNAYV</sequence>
<dbReference type="InterPro" id="IPR006187">
    <property type="entry name" value="Claudin"/>
</dbReference>
<comment type="caution">
    <text evidence="11">The sequence shown here is derived from an EMBL/GenBank/DDBJ whole genome shotgun (WGS) entry which is preliminary data.</text>
</comment>
<keyword evidence="8 10" id="KW-1133">Transmembrane helix</keyword>